<dbReference type="PANTHER" id="PTHR28052:SF1">
    <property type="entry name" value="UPF0545 PROTEIN C22ORF39"/>
    <property type="match status" value="1"/>
</dbReference>
<accession>Q751W8</accession>
<evidence type="ECO:0000313" key="2">
    <source>
        <dbReference type="Proteomes" id="UP000000591"/>
    </source>
</evidence>
<name>Q751W8_EREGS</name>
<sequence>MPDSAPVEPQQPAEQYPSQISCTEAFDRLTDCYSIGGLVRHYYRHGEFNGCSKEIERFKFCILHGSDPVRVQQWYREEWEMNKSTKGTSEDVWSLRR</sequence>
<dbReference type="STRING" id="284811.Q751W8"/>
<proteinExistence type="predicted"/>
<dbReference type="OMA" id="GQFRNYY"/>
<dbReference type="KEGG" id="ago:AGOS_AFR707C"/>
<reference evidence="1 2" key="1">
    <citation type="journal article" date="2004" name="Science">
        <title>The Ashbya gossypii genome as a tool for mapping the ancient Saccharomyces cerevisiae genome.</title>
        <authorList>
            <person name="Dietrich F.S."/>
            <person name="Voegeli S."/>
            <person name="Brachat S."/>
            <person name="Lerch A."/>
            <person name="Gates K."/>
            <person name="Steiner S."/>
            <person name="Mohr C."/>
            <person name="Pohlmann R."/>
            <person name="Luedi P."/>
            <person name="Choi S."/>
            <person name="Wing R.A."/>
            <person name="Flavier A."/>
            <person name="Gaffney T.D."/>
            <person name="Philippsen P."/>
        </authorList>
    </citation>
    <scope>NUCLEOTIDE SEQUENCE [LARGE SCALE GENOMIC DNA]</scope>
    <source>
        <strain evidence="2">ATCC 10895 / CBS 109.51 / FGSC 9923 / NRRL Y-1056</strain>
    </source>
</reference>
<evidence type="ECO:0000313" key="1">
    <source>
        <dbReference type="EMBL" id="AAS54079.1"/>
    </source>
</evidence>
<dbReference type="HOGENOM" id="CLU_114639_2_0_1"/>
<dbReference type="GeneID" id="4622544"/>
<reference evidence="2" key="2">
    <citation type="journal article" date="2013" name="G3 (Bethesda)">
        <title>Genomes of Ashbya fungi isolated from insects reveal four mating-type loci, numerous translocations, lack of transposons, and distinct gene duplications.</title>
        <authorList>
            <person name="Dietrich F.S."/>
            <person name="Voegeli S."/>
            <person name="Kuo S."/>
            <person name="Philippsen P."/>
        </authorList>
    </citation>
    <scope>GENOME REANNOTATION</scope>
    <source>
        <strain evidence="2">ATCC 10895 / CBS 109.51 / FGSC 9923 / NRRL Y-1056</strain>
    </source>
</reference>
<dbReference type="EMBL" id="AE016819">
    <property type="protein sequence ID" value="AAS54079.1"/>
    <property type="molecule type" value="Genomic_DNA"/>
</dbReference>
<gene>
    <name evidence="1" type="ORF">AGOS_AFR707C</name>
</gene>
<organism evidence="1 2">
    <name type="scientific">Eremothecium gossypii (strain ATCC 10895 / CBS 109.51 / FGSC 9923 / NRRL Y-1056)</name>
    <name type="common">Yeast</name>
    <name type="synonym">Ashbya gossypii</name>
    <dbReference type="NCBI Taxonomy" id="284811"/>
    <lineage>
        <taxon>Eukaryota</taxon>
        <taxon>Fungi</taxon>
        <taxon>Dikarya</taxon>
        <taxon>Ascomycota</taxon>
        <taxon>Saccharomycotina</taxon>
        <taxon>Saccharomycetes</taxon>
        <taxon>Saccharomycetales</taxon>
        <taxon>Saccharomycetaceae</taxon>
        <taxon>Eremothecium</taxon>
    </lineage>
</organism>
<dbReference type="RefSeq" id="NP_986255.1">
    <property type="nucleotide sequence ID" value="NM_212391.1"/>
</dbReference>
<dbReference type="Pfam" id="PF11326">
    <property type="entry name" value="PANTS-like"/>
    <property type="match status" value="1"/>
</dbReference>
<protein>
    <submittedName>
        <fullName evidence="1">AFR707Cp</fullName>
    </submittedName>
</protein>
<keyword evidence="2" id="KW-1185">Reference proteome</keyword>
<dbReference type="InterPro" id="IPR021475">
    <property type="entry name" value="Pants/Emi1-like"/>
</dbReference>
<dbReference type="Proteomes" id="UP000000591">
    <property type="component" value="Chromosome VI"/>
</dbReference>
<dbReference type="PANTHER" id="PTHR28052">
    <property type="entry name" value="UPF0545 PROTEIN C22ORF39"/>
    <property type="match status" value="1"/>
</dbReference>
<dbReference type="InParanoid" id="Q751W8"/>
<dbReference type="AlphaFoldDB" id="Q751W8"/>
<dbReference type="OrthoDB" id="2017405at2759"/>
<dbReference type="eggNOG" id="ENOG502S4MN">
    <property type="taxonomic scope" value="Eukaryota"/>
</dbReference>